<accession>A0A516KCA2</accession>
<evidence type="ECO:0000313" key="2">
    <source>
        <dbReference type="EMBL" id="QDP39045.1"/>
    </source>
</evidence>
<dbReference type="OrthoDB" id="4722315at2"/>
<gene>
    <name evidence="2" type="ORF">FN924_01760</name>
</gene>
<feature type="transmembrane region" description="Helical" evidence="1">
    <location>
        <begin position="82"/>
        <end position="106"/>
    </location>
</feature>
<dbReference type="Proteomes" id="UP000315215">
    <property type="component" value="Chromosome"/>
</dbReference>
<evidence type="ECO:0000256" key="1">
    <source>
        <dbReference type="SAM" id="Phobius"/>
    </source>
</evidence>
<keyword evidence="3" id="KW-1185">Reference proteome</keyword>
<sequence length="111" mass="12524">MSWFLFILLGLASFRFTHLIVYDKITKWIREPFIQEEEVELEDGTIEITISTKGTGIRKFMGELLSCHWCTGIWSAAILYSLYVFLPAIAFPLIVILAIAGLAAIIETLLG</sequence>
<dbReference type="AlphaFoldDB" id="A0A516KCA2"/>
<name>A0A516KCA2_9BACI</name>
<keyword evidence="1" id="KW-0812">Transmembrane</keyword>
<dbReference type="EMBL" id="CP041666">
    <property type="protein sequence ID" value="QDP39045.1"/>
    <property type="molecule type" value="Genomic_DNA"/>
</dbReference>
<organism evidence="2 3">
    <name type="scientific">Radiobacillus deserti</name>
    <dbReference type="NCBI Taxonomy" id="2594883"/>
    <lineage>
        <taxon>Bacteria</taxon>
        <taxon>Bacillati</taxon>
        <taxon>Bacillota</taxon>
        <taxon>Bacilli</taxon>
        <taxon>Bacillales</taxon>
        <taxon>Bacillaceae</taxon>
        <taxon>Radiobacillus</taxon>
    </lineage>
</organism>
<reference evidence="2 3" key="1">
    <citation type="submission" date="2019-07" db="EMBL/GenBank/DDBJ databases">
        <authorList>
            <person name="Li J."/>
        </authorList>
    </citation>
    <scope>NUCLEOTIDE SEQUENCE [LARGE SCALE GENOMIC DNA]</scope>
    <source>
        <strain evidence="2 3">TKL69</strain>
    </source>
</reference>
<keyword evidence="1" id="KW-0472">Membrane</keyword>
<keyword evidence="1" id="KW-1133">Transmembrane helix</keyword>
<dbReference type="RefSeq" id="WP_143891795.1">
    <property type="nucleotide sequence ID" value="NZ_CP041666.1"/>
</dbReference>
<evidence type="ECO:0000313" key="3">
    <source>
        <dbReference type="Proteomes" id="UP000315215"/>
    </source>
</evidence>
<dbReference type="InterPro" id="IPR010773">
    <property type="entry name" value="Mycophage_PG1_Gp7"/>
</dbReference>
<proteinExistence type="predicted"/>
<protein>
    <submittedName>
        <fullName evidence="2">DUF1360 domain-containing protein</fullName>
    </submittedName>
</protein>
<dbReference type="Pfam" id="PF07098">
    <property type="entry name" value="DUF1360"/>
    <property type="match status" value="1"/>
</dbReference>
<dbReference type="KEGG" id="aqt:FN924_01760"/>